<evidence type="ECO:0000256" key="6">
    <source>
        <dbReference type="ARBA" id="ARBA00023159"/>
    </source>
</evidence>
<dbReference type="Pfam" id="PF00249">
    <property type="entry name" value="Myb_DNA-binding"/>
    <property type="match status" value="1"/>
</dbReference>
<keyword evidence="4" id="KW-0805">Transcription regulation</keyword>
<keyword evidence="14" id="KW-1185">Reference proteome</keyword>
<keyword evidence="8" id="KW-0539">Nucleus</keyword>
<evidence type="ECO:0000313" key="13">
    <source>
        <dbReference type="EMBL" id="KAK1321323.1"/>
    </source>
</evidence>
<evidence type="ECO:0000256" key="3">
    <source>
        <dbReference type="ARBA" id="ARBA00023012"/>
    </source>
</evidence>
<dbReference type="PANTHER" id="PTHR43874:SF67">
    <property type="entry name" value="TWO-COMPONENT RESPONSE REGULATOR ARR2"/>
    <property type="match status" value="1"/>
</dbReference>
<reference evidence="13" key="2">
    <citation type="submission" date="2023-06" db="EMBL/GenBank/DDBJ databases">
        <authorList>
            <person name="Ma L."/>
            <person name="Liu K.-W."/>
            <person name="Li Z."/>
            <person name="Hsiao Y.-Y."/>
            <person name="Qi Y."/>
            <person name="Fu T."/>
            <person name="Tang G."/>
            <person name="Zhang D."/>
            <person name="Sun W.-H."/>
            <person name="Liu D.-K."/>
            <person name="Li Y."/>
            <person name="Chen G.-Z."/>
            <person name="Liu X.-D."/>
            <person name="Liao X.-Y."/>
            <person name="Jiang Y.-T."/>
            <person name="Yu X."/>
            <person name="Hao Y."/>
            <person name="Huang J."/>
            <person name="Zhao X.-W."/>
            <person name="Ke S."/>
            <person name="Chen Y.-Y."/>
            <person name="Wu W.-L."/>
            <person name="Hsu J.-L."/>
            <person name="Lin Y.-F."/>
            <person name="Huang M.-D."/>
            <person name="Li C.-Y."/>
            <person name="Huang L."/>
            <person name="Wang Z.-W."/>
            <person name="Zhao X."/>
            <person name="Zhong W.-Y."/>
            <person name="Peng D.-H."/>
            <person name="Ahmad S."/>
            <person name="Lan S."/>
            <person name="Zhang J.-S."/>
            <person name="Tsai W.-C."/>
            <person name="Van De Peer Y."/>
            <person name="Liu Z.-J."/>
        </authorList>
    </citation>
    <scope>NUCLEOTIDE SEQUENCE</scope>
    <source>
        <strain evidence="13">CP</strain>
        <tissue evidence="13">Leaves</tissue>
    </source>
</reference>
<feature type="region of interest" description="Disordered" evidence="10">
    <location>
        <begin position="149"/>
        <end position="217"/>
    </location>
</feature>
<evidence type="ECO:0000259" key="11">
    <source>
        <dbReference type="PROSITE" id="PS50110"/>
    </source>
</evidence>
<evidence type="ECO:0000256" key="7">
    <source>
        <dbReference type="ARBA" id="ARBA00023163"/>
    </source>
</evidence>
<organism evidence="13 14">
    <name type="scientific">Acorus calamus</name>
    <name type="common">Sweet flag</name>
    <dbReference type="NCBI Taxonomy" id="4465"/>
    <lineage>
        <taxon>Eukaryota</taxon>
        <taxon>Viridiplantae</taxon>
        <taxon>Streptophyta</taxon>
        <taxon>Embryophyta</taxon>
        <taxon>Tracheophyta</taxon>
        <taxon>Spermatophyta</taxon>
        <taxon>Magnoliopsida</taxon>
        <taxon>Liliopsida</taxon>
        <taxon>Acoraceae</taxon>
        <taxon>Acorus</taxon>
    </lineage>
</organism>
<dbReference type="Gene3D" id="1.10.10.60">
    <property type="entry name" value="Homeodomain-like"/>
    <property type="match status" value="1"/>
</dbReference>
<accession>A0AAV9FAN9</accession>
<gene>
    <name evidence="13" type="primary">ARR1</name>
    <name evidence="13" type="ORF">QJS10_CPA03g00540</name>
</gene>
<evidence type="ECO:0000256" key="5">
    <source>
        <dbReference type="ARBA" id="ARBA00023125"/>
    </source>
</evidence>
<evidence type="ECO:0000313" key="14">
    <source>
        <dbReference type="Proteomes" id="UP001180020"/>
    </source>
</evidence>
<dbReference type="GO" id="GO:0000160">
    <property type="term" value="P:phosphorelay signal transduction system"/>
    <property type="evidence" value="ECO:0007669"/>
    <property type="project" value="UniProtKB-KW"/>
</dbReference>
<dbReference type="InterPro" id="IPR017930">
    <property type="entry name" value="Myb_dom"/>
</dbReference>
<comment type="subcellular location">
    <subcellularLocation>
        <location evidence="1">Nucleus</location>
    </subcellularLocation>
</comment>
<dbReference type="InterPro" id="IPR001005">
    <property type="entry name" value="SANT/Myb"/>
</dbReference>
<protein>
    <submittedName>
        <fullName evidence="13">Two-component response regulator ARR1</fullName>
    </submittedName>
</protein>
<dbReference type="SUPFAM" id="SSF46689">
    <property type="entry name" value="Homeodomain-like"/>
    <property type="match status" value="1"/>
</dbReference>
<dbReference type="SUPFAM" id="SSF52172">
    <property type="entry name" value="CheY-like"/>
    <property type="match status" value="1"/>
</dbReference>
<dbReference type="GO" id="GO:0003677">
    <property type="term" value="F:DNA binding"/>
    <property type="evidence" value="ECO:0007669"/>
    <property type="project" value="UniProtKB-KW"/>
</dbReference>
<dbReference type="InterPro" id="IPR006447">
    <property type="entry name" value="Myb_dom_plants"/>
</dbReference>
<dbReference type="GO" id="GO:0005634">
    <property type="term" value="C:nucleus"/>
    <property type="evidence" value="ECO:0007669"/>
    <property type="project" value="UniProtKB-SubCell"/>
</dbReference>
<keyword evidence="2 9" id="KW-0597">Phosphoprotein</keyword>
<dbReference type="InterPro" id="IPR009057">
    <property type="entry name" value="Homeodomain-like_sf"/>
</dbReference>
<feature type="compositionally biased region" description="Acidic residues" evidence="10">
    <location>
        <begin position="203"/>
        <end position="213"/>
    </location>
</feature>
<dbReference type="NCBIfam" id="TIGR01557">
    <property type="entry name" value="myb_SHAQKYF"/>
    <property type="match status" value="1"/>
</dbReference>
<feature type="domain" description="Response regulatory" evidence="11">
    <location>
        <begin position="23"/>
        <end position="138"/>
    </location>
</feature>
<evidence type="ECO:0000256" key="2">
    <source>
        <dbReference type="ARBA" id="ARBA00022553"/>
    </source>
</evidence>
<comment type="caution">
    <text evidence="13">The sequence shown here is derived from an EMBL/GenBank/DDBJ whole genome shotgun (WGS) entry which is preliminary data.</text>
</comment>
<keyword evidence="5" id="KW-0238">DNA-binding</keyword>
<feature type="compositionally biased region" description="Polar residues" evidence="10">
    <location>
        <begin position="280"/>
        <end position="299"/>
    </location>
</feature>
<feature type="domain" description="HTH myb-type" evidence="12">
    <location>
        <begin position="217"/>
        <end position="276"/>
    </location>
</feature>
<dbReference type="Gene3D" id="3.40.50.2300">
    <property type="match status" value="1"/>
</dbReference>
<keyword evidence="3" id="KW-0902">Two-component regulatory system</keyword>
<reference evidence="13" key="1">
    <citation type="journal article" date="2023" name="Nat. Commun.">
        <title>Diploid and tetraploid genomes of Acorus and the evolution of monocots.</title>
        <authorList>
            <person name="Ma L."/>
            <person name="Liu K.W."/>
            <person name="Li Z."/>
            <person name="Hsiao Y.Y."/>
            <person name="Qi Y."/>
            <person name="Fu T."/>
            <person name="Tang G.D."/>
            <person name="Zhang D."/>
            <person name="Sun W.H."/>
            <person name="Liu D.K."/>
            <person name="Li Y."/>
            <person name="Chen G.Z."/>
            <person name="Liu X.D."/>
            <person name="Liao X.Y."/>
            <person name="Jiang Y.T."/>
            <person name="Yu X."/>
            <person name="Hao Y."/>
            <person name="Huang J."/>
            <person name="Zhao X.W."/>
            <person name="Ke S."/>
            <person name="Chen Y.Y."/>
            <person name="Wu W.L."/>
            <person name="Hsu J.L."/>
            <person name="Lin Y.F."/>
            <person name="Huang M.D."/>
            <person name="Li C.Y."/>
            <person name="Huang L."/>
            <person name="Wang Z.W."/>
            <person name="Zhao X."/>
            <person name="Zhong W.Y."/>
            <person name="Peng D.H."/>
            <person name="Ahmad S."/>
            <person name="Lan S."/>
            <person name="Zhang J.S."/>
            <person name="Tsai W.C."/>
            <person name="Van de Peer Y."/>
            <person name="Liu Z.J."/>
        </authorList>
    </citation>
    <scope>NUCLEOTIDE SEQUENCE</scope>
    <source>
        <strain evidence="13">CP</strain>
    </source>
</reference>
<evidence type="ECO:0000256" key="9">
    <source>
        <dbReference type="PROSITE-ProRule" id="PRU00169"/>
    </source>
</evidence>
<evidence type="ECO:0000256" key="10">
    <source>
        <dbReference type="SAM" id="MobiDB-lite"/>
    </source>
</evidence>
<evidence type="ECO:0000259" key="12">
    <source>
        <dbReference type="PROSITE" id="PS51294"/>
    </source>
</evidence>
<keyword evidence="7" id="KW-0804">Transcription</keyword>
<dbReference type="InterPro" id="IPR045279">
    <property type="entry name" value="ARR-like"/>
</dbReference>
<proteinExistence type="predicted"/>
<dbReference type="EMBL" id="JAUJYO010000003">
    <property type="protein sequence ID" value="KAK1321323.1"/>
    <property type="molecule type" value="Genomic_DNA"/>
</dbReference>
<evidence type="ECO:0000256" key="4">
    <source>
        <dbReference type="ARBA" id="ARBA00023015"/>
    </source>
</evidence>
<dbReference type="Pfam" id="PF00072">
    <property type="entry name" value="Response_reg"/>
    <property type="match status" value="1"/>
</dbReference>
<dbReference type="SMART" id="SM00448">
    <property type="entry name" value="REC"/>
    <property type="match status" value="1"/>
</dbReference>
<dbReference type="PROSITE" id="PS51294">
    <property type="entry name" value="HTH_MYB"/>
    <property type="match status" value="1"/>
</dbReference>
<dbReference type="Proteomes" id="UP001180020">
    <property type="component" value="Unassembled WGS sequence"/>
</dbReference>
<dbReference type="PROSITE" id="PS50110">
    <property type="entry name" value="RESPONSE_REGULATORY"/>
    <property type="match status" value="1"/>
</dbReference>
<keyword evidence="6" id="KW-0010">Activator</keyword>
<dbReference type="GO" id="GO:0009736">
    <property type="term" value="P:cytokinin-activated signaling pathway"/>
    <property type="evidence" value="ECO:0007669"/>
    <property type="project" value="InterPro"/>
</dbReference>
<dbReference type="FunFam" id="1.10.10.60:FF:000007">
    <property type="entry name" value="Two-component response regulator"/>
    <property type="match status" value="1"/>
</dbReference>
<feature type="compositionally biased region" description="Polar residues" evidence="10">
    <location>
        <begin position="153"/>
        <end position="163"/>
    </location>
</feature>
<feature type="modified residue" description="4-aspartylphosphate" evidence="9">
    <location>
        <position position="74"/>
    </location>
</feature>
<dbReference type="CDD" id="cd17584">
    <property type="entry name" value="REC_typeB_ARR-like"/>
    <property type="match status" value="1"/>
</dbReference>
<sequence>MEAIVASNQGGSRFKSAFPTGLRVMVVDDDSTCLLVIERMLRLSGYEVTSCKHPGVALKIIEDKREEFDLVVTDVHMPGMDGFELMQKIGLVMDIPIIMMSSDSSHDMIMKGLQNGACFYLLKPLREEELKNIWQYALKRNINGRQPWRRISGNMTNNDSSSEGVIAKRKNSVEEEDEEVDDCESSANEGNSMQSLRRRRCEDEDEDIFGDNDDSTRSKKPRVVWNRELHMQFLRAIGQLGYDKAVPKKILDLMDVPNLTRENVASHLQKYRKFLKKLSQPKQPSTTMTKNRNSTTGRSTYKPIFGSISSTLLSNFHDATHLTPPPLPFPPKLDLPRPTPHYVAGGGATTINSGDLIFPNFAECEMIGVEDYFPSFVDLQNGSGGSLVDVVKGASIGFGVDNDGDPIPRNFTDSDLDELLFKEVYILR</sequence>
<dbReference type="PANTHER" id="PTHR43874">
    <property type="entry name" value="TWO-COMPONENT RESPONSE REGULATOR"/>
    <property type="match status" value="1"/>
</dbReference>
<dbReference type="InterPro" id="IPR011006">
    <property type="entry name" value="CheY-like_superfamily"/>
</dbReference>
<feature type="region of interest" description="Disordered" evidence="10">
    <location>
        <begin position="278"/>
        <end position="300"/>
    </location>
</feature>
<name>A0AAV9FAN9_ACOCL</name>
<evidence type="ECO:0000256" key="8">
    <source>
        <dbReference type="ARBA" id="ARBA00023242"/>
    </source>
</evidence>
<dbReference type="InterPro" id="IPR001789">
    <property type="entry name" value="Sig_transdc_resp-reg_receiver"/>
</dbReference>
<dbReference type="AlphaFoldDB" id="A0AAV9FAN9"/>
<feature type="compositionally biased region" description="Acidic residues" evidence="10">
    <location>
        <begin position="174"/>
        <end position="184"/>
    </location>
</feature>
<evidence type="ECO:0000256" key="1">
    <source>
        <dbReference type="ARBA" id="ARBA00004123"/>
    </source>
</evidence>